<feature type="region of interest" description="Disordered" evidence="1">
    <location>
        <begin position="11"/>
        <end position="38"/>
    </location>
</feature>
<evidence type="ECO:0000259" key="2">
    <source>
        <dbReference type="SMART" id="SM00507"/>
    </source>
</evidence>
<dbReference type="InterPro" id="IPR002711">
    <property type="entry name" value="HNH"/>
</dbReference>
<accession>A0ABQ4CWS1</accession>
<sequence>MPGKRVAVLAGTRPGGADGPATATASSGNLPSVPTRQAPGYETSFSVVVVPDGRPAVPRELERAVLVEAGHRCAIPTCRAVPVELAHITSWSKVREHSFDNLIALCPTCHARYDRGDIDRKAMLAYKGLLKSQPDSAALVRANRVAALVELFQVLERLSDRVNKLAIADVANEGTPEERRALVDDCQAVSPEVKRALDRCNLTLSADSASKAYWLYSLQIAWASDVVDGLWPTTHPGADRHIEDVPVAATDLVATTALEVGMTKQELWDIIGGAGPKLGGSLKRY</sequence>
<proteinExistence type="predicted"/>
<evidence type="ECO:0000256" key="1">
    <source>
        <dbReference type="SAM" id="MobiDB-lite"/>
    </source>
</evidence>
<dbReference type="InterPro" id="IPR003615">
    <property type="entry name" value="HNH_nuc"/>
</dbReference>
<dbReference type="Gene3D" id="1.10.30.50">
    <property type="match status" value="1"/>
</dbReference>
<evidence type="ECO:0000313" key="3">
    <source>
        <dbReference type="EMBL" id="GIF75748.1"/>
    </source>
</evidence>
<protein>
    <recommendedName>
        <fullName evidence="2">HNH nuclease domain-containing protein</fullName>
    </recommendedName>
</protein>
<feature type="domain" description="HNH nuclease" evidence="2">
    <location>
        <begin position="61"/>
        <end position="111"/>
    </location>
</feature>
<comment type="caution">
    <text evidence="3">The sequence shown here is derived from an EMBL/GenBank/DDBJ whole genome shotgun (WGS) entry which is preliminary data.</text>
</comment>
<feature type="compositionally biased region" description="Low complexity" evidence="1">
    <location>
        <begin position="19"/>
        <end position="28"/>
    </location>
</feature>
<dbReference type="EMBL" id="BONE01000047">
    <property type="protein sequence ID" value="GIF75748.1"/>
    <property type="molecule type" value="Genomic_DNA"/>
</dbReference>
<evidence type="ECO:0000313" key="4">
    <source>
        <dbReference type="Proteomes" id="UP000604117"/>
    </source>
</evidence>
<organism evidence="3 4">
    <name type="scientific">Asanoa siamensis</name>
    <dbReference type="NCBI Taxonomy" id="926357"/>
    <lineage>
        <taxon>Bacteria</taxon>
        <taxon>Bacillati</taxon>
        <taxon>Actinomycetota</taxon>
        <taxon>Actinomycetes</taxon>
        <taxon>Micromonosporales</taxon>
        <taxon>Micromonosporaceae</taxon>
        <taxon>Asanoa</taxon>
    </lineage>
</organism>
<dbReference type="CDD" id="cd00085">
    <property type="entry name" value="HNHc"/>
    <property type="match status" value="1"/>
</dbReference>
<gene>
    <name evidence="3" type="ORF">Asi02nite_52660</name>
</gene>
<dbReference type="Proteomes" id="UP000604117">
    <property type="component" value="Unassembled WGS sequence"/>
</dbReference>
<reference evidence="3 4" key="1">
    <citation type="submission" date="2021-01" db="EMBL/GenBank/DDBJ databases">
        <title>Whole genome shotgun sequence of Asanoa siamensis NBRC 107932.</title>
        <authorList>
            <person name="Komaki H."/>
            <person name="Tamura T."/>
        </authorList>
    </citation>
    <scope>NUCLEOTIDE SEQUENCE [LARGE SCALE GENOMIC DNA]</scope>
    <source>
        <strain evidence="3 4">NBRC 107932</strain>
    </source>
</reference>
<name>A0ABQ4CWS1_9ACTN</name>
<dbReference type="SMART" id="SM00507">
    <property type="entry name" value="HNHc"/>
    <property type="match status" value="1"/>
</dbReference>
<dbReference type="Pfam" id="PF01844">
    <property type="entry name" value="HNH"/>
    <property type="match status" value="1"/>
</dbReference>
<keyword evidence="4" id="KW-1185">Reference proteome</keyword>